<evidence type="ECO:0000313" key="2">
    <source>
        <dbReference type="EMBL" id="RLV54933.1"/>
    </source>
</evidence>
<keyword evidence="3" id="KW-1185">Reference proteome</keyword>
<accession>A0A3L8PJQ1</accession>
<feature type="transmembrane region" description="Helical" evidence="1">
    <location>
        <begin position="126"/>
        <end position="146"/>
    </location>
</feature>
<dbReference type="RefSeq" id="WP_121795209.1">
    <property type="nucleotide sequence ID" value="NZ_RDBF01000012.1"/>
</dbReference>
<feature type="transmembrane region" description="Helical" evidence="1">
    <location>
        <begin position="158"/>
        <end position="174"/>
    </location>
</feature>
<evidence type="ECO:0000313" key="3">
    <source>
        <dbReference type="Proteomes" id="UP000282515"/>
    </source>
</evidence>
<dbReference type="AlphaFoldDB" id="A0A3L8PJQ1"/>
<feature type="transmembrane region" description="Helical" evidence="1">
    <location>
        <begin position="101"/>
        <end position="120"/>
    </location>
</feature>
<dbReference type="Proteomes" id="UP000282515">
    <property type="component" value="Unassembled WGS sequence"/>
</dbReference>
<organism evidence="2 3">
    <name type="scientific">Aeromicrobium phragmitis</name>
    <dbReference type="NCBI Taxonomy" id="2478914"/>
    <lineage>
        <taxon>Bacteria</taxon>
        <taxon>Bacillati</taxon>
        <taxon>Actinomycetota</taxon>
        <taxon>Actinomycetes</taxon>
        <taxon>Propionibacteriales</taxon>
        <taxon>Nocardioidaceae</taxon>
        <taxon>Aeromicrobium</taxon>
    </lineage>
</organism>
<feature type="transmembrane region" description="Helical" evidence="1">
    <location>
        <begin position="64"/>
        <end position="81"/>
    </location>
</feature>
<evidence type="ECO:0000256" key="1">
    <source>
        <dbReference type="SAM" id="Phobius"/>
    </source>
</evidence>
<dbReference type="EMBL" id="RDBF01000012">
    <property type="protein sequence ID" value="RLV54933.1"/>
    <property type="molecule type" value="Genomic_DNA"/>
</dbReference>
<keyword evidence="1" id="KW-0472">Membrane</keyword>
<protein>
    <submittedName>
        <fullName evidence="2">Uncharacterized protein</fullName>
    </submittedName>
</protein>
<dbReference type="OrthoDB" id="3240366at2"/>
<proteinExistence type="predicted"/>
<feature type="transmembrane region" description="Helical" evidence="1">
    <location>
        <begin position="180"/>
        <end position="197"/>
    </location>
</feature>
<feature type="transmembrane region" description="Helical" evidence="1">
    <location>
        <begin position="34"/>
        <end position="52"/>
    </location>
</feature>
<name>A0A3L8PJQ1_9ACTN</name>
<sequence length="205" mass="21769">MGDDERTPTPEESWAIIDAQRREVRERLTVDDRILYGAWGIAWGIGYVAMFLDADREGMPGNVGSAVFGGLIVAAIVVTIVHSEGRAKGLGGAAGRMNARLGAAWPVAFISTFFIFGAMFSEGLEGPGVGIIANALPCLVVACLFMGSGAAWGDRRQFWLGIWIAVTVSIASVVGPPYLYLVMAVLGGGGFLAGALLDHLDRRRR</sequence>
<gene>
    <name evidence="2" type="ORF">D9V41_14035</name>
</gene>
<keyword evidence="1" id="KW-1133">Transmembrane helix</keyword>
<comment type="caution">
    <text evidence="2">The sequence shown here is derived from an EMBL/GenBank/DDBJ whole genome shotgun (WGS) entry which is preliminary data.</text>
</comment>
<keyword evidence="1" id="KW-0812">Transmembrane</keyword>
<reference evidence="2 3" key="1">
    <citation type="submission" date="2018-10" db="EMBL/GenBank/DDBJ databases">
        <title>Aeromicrobium sp. 9W16Y-2 whole genome shotgun sequence.</title>
        <authorList>
            <person name="Li F."/>
        </authorList>
    </citation>
    <scope>NUCLEOTIDE SEQUENCE [LARGE SCALE GENOMIC DNA]</scope>
    <source>
        <strain evidence="2 3">9W16Y-2</strain>
    </source>
</reference>